<name>A0ABD6M0F8_9ENTR</name>
<dbReference type="EMBL" id="SUQN01000002">
    <property type="protein sequence ID" value="NTZ49539.1"/>
    <property type="molecule type" value="Genomic_DNA"/>
</dbReference>
<keyword evidence="1" id="KW-0812">Transmembrane</keyword>
<feature type="transmembrane region" description="Helical" evidence="1">
    <location>
        <begin position="12"/>
        <end position="40"/>
    </location>
</feature>
<sequence>MKSFHPPLRFLMSFLLWFICVFITTISIFFLLRVISYYLIGGRFLFSYSDVLNALKIGGYCSFLCNAVSWFLHWRNN</sequence>
<keyword evidence="1" id="KW-0472">Membrane</keyword>
<dbReference type="AlphaFoldDB" id="A0ABD6M0F8"/>
<dbReference type="Proteomes" id="UP000729009">
    <property type="component" value="Unassembled WGS sequence"/>
</dbReference>
<reference evidence="2 3" key="1">
    <citation type="submission" date="2019-05" db="EMBL/GenBank/DDBJ databases">
        <title>Draft genomes of bacterial isolates retrieved from different Forrest soils.</title>
        <authorList>
            <person name="Soares-Castro P."/>
            <person name="Santos P.M."/>
        </authorList>
    </citation>
    <scope>NUCLEOTIDE SEQUENCE [LARGE SCALE GENOMIC DNA]</scope>
    <source>
        <strain evidence="2 3">UMG736</strain>
    </source>
</reference>
<evidence type="ECO:0000313" key="3">
    <source>
        <dbReference type="Proteomes" id="UP000729009"/>
    </source>
</evidence>
<organism evidence="2 3">
    <name type="scientific">Citrobacter gillenii</name>
    <dbReference type="NCBI Taxonomy" id="67828"/>
    <lineage>
        <taxon>Bacteria</taxon>
        <taxon>Pseudomonadati</taxon>
        <taxon>Pseudomonadota</taxon>
        <taxon>Gammaproteobacteria</taxon>
        <taxon>Enterobacterales</taxon>
        <taxon>Enterobacteriaceae</taxon>
        <taxon>Citrobacter</taxon>
        <taxon>Citrobacter freundii complex</taxon>
    </lineage>
</organism>
<keyword evidence="3" id="KW-1185">Reference proteome</keyword>
<feature type="transmembrane region" description="Helical" evidence="1">
    <location>
        <begin position="52"/>
        <end position="72"/>
    </location>
</feature>
<comment type="caution">
    <text evidence="2">The sequence shown here is derived from an EMBL/GenBank/DDBJ whole genome shotgun (WGS) entry which is preliminary data.</text>
</comment>
<accession>A0ABD6M0F8</accession>
<proteinExistence type="predicted"/>
<evidence type="ECO:0000313" key="2">
    <source>
        <dbReference type="EMBL" id="NTZ49539.1"/>
    </source>
</evidence>
<keyword evidence="1" id="KW-1133">Transmembrane helix</keyword>
<gene>
    <name evidence="2" type="ORF">FCH32_04360</name>
</gene>
<evidence type="ECO:0000256" key="1">
    <source>
        <dbReference type="SAM" id="Phobius"/>
    </source>
</evidence>
<protein>
    <submittedName>
        <fullName evidence="2">Uncharacterized protein</fullName>
    </submittedName>
</protein>